<keyword evidence="1" id="KW-0472">Membrane</keyword>
<dbReference type="EMBL" id="APMM01000013">
    <property type="protein sequence ID" value="ENN96530.1"/>
    <property type="molecule type" value="Genomic_DNA"/>
</dbReference>
<evidence type="ECO:0000313" key="2">
    <source>
        <dbReference type="EMBL" id="ENN96530.1"/>
    </source>
</evidence>
<keyword evidence="1" id="KW-0812">Transmembrane</keyword>
<evidence type="ECO:0000256" key="1">
    <source>
        <dbReference type="SAM" id="Phobius"/>
    </source>
</evidence>
<dbReference type="PATRIC" id="fig|1069083.5.peg.377"/>
<name>N6VRM9_9EURY</name>
<sequence length="145" mass="16228">MRGQISIDLILAFMMIMVISIFLYNNIINFSDSLISGVLADKVYEVANKIENYALLAYSNNNSLAVVLKPIGEENYVIYVANYTINVTHPITIILTPTKDGVMIKGNINYSVNNTIYGFNLSKGNIILIEYSEGYIAKNTSILFR</sequence>
<comment type="caution">
    <text evidence="2">The sequence shown here is derived from an EMBL/GenBank/DDBJ whole genome shotgun (WGS) entry which is preliminary data.</text>
</comment>
<gene>
    <name evidence="2" type="ORF">J422_01915</name>
</gene>
<dbReference type="Proteomes" id="UP000053695">
    <property type="component" value="Unassembled WGS sequence"/>
</dbReference>
<dbReference type="AlphaFoldDB" id="N6VRM9"/>
<keyword evidence="3" id="KW-1185">Reference proteome</keyword>
<keyword evidence="1" id="KW-1133">Transmembrane helix</keyword>
<dbReference type="RefSeq" id="WP_004590141.1">
    <property type="nucleotide sequence ID" value="NZ_APMM01000013.1"/>
</dbReference>
<dbReference type="STRING" id="1069083.GCA_000371805_00231"/>
<dbReference type="OrthoDB" id="65838at2157"/>
<accession>N6VRM9</accession>
<protein>
    <submittedName>
        <fullName evidence="2">Uncharacterized protein</fullName>
    </submittedName>
</protein>
<proteinExistence type="predicted"/>
<reference evidence="2 3" key="1">
    <citation type="journal article" date="2013" name="Genome Announc.">
        <title>Draft Genome Sequence of a Highly Flagellated, Fast-Swimming Archaeon, Methanocaldococcus villosus Strain KIN24-T80 (DSM 22612).</title>
        <authorList>
            <person name="Thennarasu S."/>
            <person name="Polireddy D."/>
            <person name="Antony A."/>
            <person name="Yada M.R."/>
            <person name="Algarawi S."/>
            <person name="Sivakumar N."/>
        </authorList>
    </citation>
    <scope>NUCLEOTIDE SEQUENCE [LARGE SCALE GENOMIC DNA]</scope>
    <source>
        <strain evidence="2 3">KIN24-T80</strain>
    </source>
</reference>
<evidence type="ECO:0000313" key="3">
    <source>
        <dbReference type="Proteomes" id="UP000053695"/>
    </source>
</evidence>
<organism evidence="2 3">
    <name type="scientific">Methanocaldococcus villosus KIN24-T80</name>
    <dbReference type="NCBI Taxonomy" id="1069083"/>
    <lineage>
        <taxon>Archaea</taxon>
        <taxon>Methanobacteriati</taxon>
        <taxon>Methanobacteriota</taxon>
        <taxon>Methanomada group</taxon>
        <taxon>Methanococci</taxon>
        <taxon>Methanococcales</taxon>
        <taxon>Methanocaldococcaceae</taxon>
        <taxon>Methanocaldococcus</taxon>
    </lineage>
</organism>
<feature type="transmembrane region" description="Helical" evidence="1">
    <location>
        <begin position="7"/>
        <end position="24"/>
    </location>
</feature>